<organism evidence="3 4">
    <name type="scientific">Micromonospora krabiensis</name>
    <dbReference type="NCBI Taxonomy" id="307121"/>
    <lineage>
        <taxon>Bacteria</taxon>
        <taxon>Bacillati</taxon>
        <taxon>Actinomycetota</taxon>
        <taxon>Actinomycetes</taxon>
        <taxon>Micromonosporales</taxon>
        <taxon>Micromonosporaceae</taxon>
        <taxon>Micromonospora</taxon>
    </lineage>
</organism>
<dbReference type="SMART" id="SM00342">
    <property type="entry name" value="HTH_ARAC"/>
    <property type="match status" value="1"/>
</dbReference>
<dbReference type="Gene3D" id="1.10.10.60">
    <property type="entry name" value="Homeodomain-like"/>
    <property type="match status" value="1"/>
</dbReference>
<protein>
    <submittedName>
        <fullName evidence="3">Helix-turn-helix domain-containing protein</fullName>
    </submittedName>
</protein>
<dbReference type="PATRIC" id="fig|307121.4.peg.739"/>
<accession>A0A1C3MY44</accession>
<dbReference type="GO" id="GO:0003700">
    <property type="term" value="F:DNA-binding transcription factor activity"/>
    <property type="evidence" value="ECO:0007669"/>
    <property type="project" value="InterPro"/>
</dbReference>
<evidence type="ECO:0000313" key="3">
    <source>
        <dbReference type="EMBL" id="SBV25249.1"/>
    </source>
</evidence>
<dbReference type="EMBL" id="LT598496">
    <property type="protein sequence ID" value="SBV25249.1"/>
    <property type="molecule type" value="Genomic_DNA"/>
</dbReference>
<feature type="region of interest" description="Disordered" evidence="1">
    <location>
        <begin position="1"/>
        <end position="24"/>
    </location>
</feature>
<dbReference type="AlphaFoldDB" id="A0A1C3MY44"/>
<dbReference type="Proteomes" id="UP000199393">
    <property type="component" value="Chromosome I"/>
</dbReference>
<dbReference type="Pfam" id="PF12833">
    <property type="entry name" value="HTH_18"/>
    <property type="match status" value="1"/>
</dbReference>
<evidence type="ECO:0000313" key="4">
    <source>
        <dbReference type="Proteomes" id="UP000199393"/>
    </source>
</evidence>
<name>A0A1C3MY44_9ACTN</name>
<reference evidence="4" key="1">
    <citation type="submission" date="2016-06" db="EMBL/GenBank/DDBJ databases">
        <authorList>
            <person name="Varghese N."/>
        </authorList>
    </citation>
    <scope>NUCLEOTIDE SEQUENCE [LARGE SCALE GENOMIC DNA]</scope>
    <source>
        <strain evidence="4">DSM 45344</strain>
    </source>
</reference>
<dbReference type="InterPro" id="IPR018060">
    <property type="entry name" value="HTH_AraC"/>
</dbReference>
<sequence length="262" mass="28014">MVRPDRVGHVDLGGSPGRPGTGYPPAVGLRFTTRASDSAWVDAVWTCASERVTEMTSVATACWGLVFWQREGRAYATVTGPETRAGTAPVPEGATFVGIEFAVGTSLRVVPTPTLVDGGAVLPDATRRTFLLDGVRWETPGPDDAEALVERLVRAGTVLRDPLVTEVRRGHDPDVSTRTVERRFRAATGLTQGAVRQIERVREASALLAGGTPVPEVVSRLAYFDESHLARALQRYVGRTARQLRTGSGGAIGLDLNHSTTS</sequence>
<evidence type="ECO:0000256" key="1">
    <source>
        <dbReference type="SAM" id="MobiDB-lite"/>
    </source>
</evidence>
<proteinExistence type="predicted"/>
<dbReference type="GO" id="GO:0043565">
    <property type="term" value="F:sequence-specific DNA binding"/>
    <property type="evidence" value="ECO:0007669"/>
    <property type="project" value="InterPro"/>
</dbReference>
<dbReference type="STRING" id="307121.GA0070620_0720"/>
<evidence type="ECO:0000259" key="2">
    <source>
        <dbReference type="PROSITE" id="PS01124"/>
    </source>
</evidence>
<dbReference type="PROSITE" id="PS01124">
    <property type="entry name" value="HTH_ARAC_FAMILY_2"/>
    <property type="match status" value="1"/>
</dbReference>
<keyword evidence="4" id="KW-1185">Reference proteome</keyword>
<gene>
    <name evidence="3" type="ORF">GA0070620_0720</name>
</gene>
<feature type="domain" description="HTH araC/xylS-type" evidence="2">
    <location>
        <begin position="175"/>
        <end position="247"/>
    </location>
</feature>